<dbReference type="Proteomes" id="UP000505355">
    <property type="component" value="Chromosome"/>
</dbReference>
<dbReference type="RefSeq" id="WP_173416346.1">
    <property type="nucleotide sequence ID" value="NZ_CP054139.1"/>
</dbReference>
<feature type="domain" description="DUF2059" evidence="2">
    <location>
        <begin position="92"/>
        <end position="139"/>
    </location>
</feature>
<feature type="chain" id="PRO_5028945151" evidence="1">
    <location>
        <begin position="25"/>
        <end position="157"/>
    </location>
</feature>
<keyword evidence="1" id="KW-0732">Signal</keyword>
<reference evidence="3 4" key="1">
    <citation type="submission" date="2020-05" db="EMBL/GenBank/DDBJ databases">
        <title>Mucilaginibacter mali sp. nov.</title>
        <authorList>
            <person name="Kim H.S."/>
            <person name="Lee K.C."/>
            <person name="Suh M.K."/>
            <person name="Kim J.-S."/>
            <person name="Han K.-I."/>
            <person name="Eom M.K."/>
            <person name="Shin Y.K."/>
            <person name="Lee J.-S."/>
        </authorList>
    </citation>
    <scope>NUCLEOTIDE SEQUENCE [LARGE SCALE GENOMIC DNA]</scope>
    <source>
        <strain evidence="3 4">G2-14</strain>
    </source>
</reference>
<protein>
    <submittedName>
        <fullName evidence="3">DUF2059 domain-containing protein</fullName>
    </submittedName>
</protein>
<accession>A0A7D4Q5I0</accession>
<name>A0A7D4Q5I0_9SPHI</name>
<dbReference type="KEGG" id="mmab:HQ865_18590"/>
<sequence>MMKVGCRLILFTGILFLGLINAKAQTGPPTASALKAAEDMLIASGVNAQFDKSIPGIIAQYSIRVPEDKRAGFTKAMTPFLTKYCSWDALKHDVCVMYAREFTEAELKQMTTFYKSPVGLKLLQKQPIINQMAMSIGQQSVLNHEAELKKLVEDAVK</sequence>
<dbReference type="EMBL" id="CP054139">
    <property type="protein sequence ID" value="QKJ31687.1"/>
    <property type="molecule type" value="Genomic_DNA"/>
</dbReference>
<dbReference type="InterPro" id="IPR018637">
    <property type="entry name" value="DUF2059"/>
</dbReference>
<dbReference type="Pfam" id="PF09832">
    <property type="entry name" value="DUF2059"/>
    <property type="match status" value="1"/>
</dbReference>
<feature type="signal peptide" evidence="1">
    <location>
        <begin position="1"/>
        <end position="24"/>
    </location>
</feature>
<organism evidence="3 4">
    <name type="scientific">Mucilaginibacter mali</name>
    <dbReference type="NCBI Taxonomy" id="2740462"/>
    <lineage>
        <taxon>Bacteria</taxon>
        <taxon>Pseudomonadati</taxon>
        <taxon>Bacteroidota</taxon>
        <taxon>Sphingobacteriia</taxon>
        <taxon>Sphingobacteriales</taxon>
        <taxon>Sphingobacteriaceae</taxon>
        <taxon>Mucilaginibacter</taxon>
    </lineage>
</organism>
<gene>
    <name evidence="3" type="ORF">HQ865_18590</name>
</gene>
<evidence type="ECO:0000313" key="4">
    <source>
        <dbReference type="Proteomes" id="UP000505355"/>
    </source>
</evidence>
<proteinExistence type="predicted"/>
<evidence type="ECO:0000313" key="3">
    <source>
        <dbReference type="EMBL" id="QKJ31687.1"/>
    </source>
</evidence>
<evidence type="ECO:0000256" key="1">
    <source>
        <dbReference type="SAM" id="SignalP"/>
    </source>
</evidence>
<dbReference type="AlphaFoldDB" id="A0A7D4Q5I0"/>
<evidence type="ECO:0000259" key="2">
    <source>
        <dbReference type="Pfam" id="PF09832"/>
    </source>
</evidence>
<keyword evidence="4" id="KW-1185">Reference proteome</keyword>